<comment type="caution">
    <text evidence="6">The sequence shown here is derived from an EMBL/GenBank/DDBJ whole genome shotgun (WGS) entry which is preliminary data.</text>
</comment>
<evidence type="ECO:0000256" key="4">
    <source>
        <dbReference type="PROSITE-ProRule" id="PRU00335"/>
    </source>
</evidence>
<dbReference type="InterPro" id="IPR009057">
    <property type="entry name" value="Homeodomain-like_sf"/>
</dbReference>
<dbReference type="Pfam" id="PF00440">
    <property type="entry name" value="TetR_N"/>
    <property type="match status" value="1"/>
</dbReference>
<dbReference type="EMBL" id="JAVDPW010000002">
    <property type="protein sequence ID" value="MDR6288877.1"/>
    <property type="molecule type" value="Genomic_DNA"/>
</dbReference>
<dbReference type="SUPFAM" id="SSF46689">
    <property type="entry name" value="Homeodomain-like"/>
    <property type="match status" value="1"/>
</dbReference>
<keyword evidence="1" id="KW-0805">Transcription regulation</keyword>
<name>A0ABU1JJU1_9PROT</name>
<organism evidence="6 7">
    <name type="scientific">Inquilinus ginsengisoli</name>
    <dbReference type="NCBI Taxonomy" id="363840"/>
    <lineage>
        <taxon>Bacteria</taxon>
        <taxon>Pseudomonadati</taxon>
        <taxon>Pseudomonadota</taxon>
        <taxon>Alphaproteobacteria</taxon>
        <taxon>Rhodospirillales</taxon>
        <taxon>Rhodospirillaceae</taxon>
        <taxon>Inquilinus</taxon>
    </lineage>
</organism>
<dbReference type="InterPro" id="IPR001647">
    <property type="entry name" value="HTH_TetR"/>
</dbReference>
<dbReference type="PANTHER" id="PTHR47506:SF1">
    <property type="entry name" value="HTH-TYPE TRANSCRIPTIONAL REGULATOR YJDC"/>
    <property type="match status" value="1"/>
</dbReference>
<dbReference type="InterPro" id="IPR054156">
    <property type="entry name" value="YxaF_TetR_C"/>
</dbReference>
<keyword evidence="2 4" id="KW-0238">DNA-binding</keyword>
<dbReference type="InterPro" id="IPR036271">
    <property type="entry name" value="Tet_transcr_reg_TetR-rel_C_sf"/>
</dbReference>
<evidence type="ECO:0000313" key="6">
    <source>
        <dbReference type="EMBL" id="MDR6288877.1"/>
    </source>
</evidence>
<sequence>MPRTVTERADVLPALSEVFREHGFEGASLALIGQRTGLGKGSLYHFFPGGKEEMAAAVLAEIDGWFGQHVFRPLREDDPQRAMPEMIRSVGAYFRSGGRVCLVGVFALGDVRDRFSAAIRSYFAAWIEALAQALVRAGRDDAVARDRAEEAVAAIQGALVLARALDDADAFRRSLARIEARLLA</sequence>
<evidence type="ECO:0000256" key="3">
    <source>
        <dbReference type="ARBA" id="ARBA00023163"/>
    </source>
</evidence>
<dbReference type="RefSeq" id="WP_309792962.1">
    <property type="nucleotide sequence ID" value="NZ_JAVDPW010000002.1"/>
</dbReference>
<feature type="domain" description="HTH tetR-type" evidence="5">
    <location>
        <begin position="5"/>
        <end position="65"/>
    </location>
</feature>
<dbReference type="PANTHER" id="PTHR47506">
    <property type="entry name" value="TRANSCRIPTIONAL REGULATORY PROTEIN"/>
    <property type="match status" value="1"/>
</dbReference>
<keyword evidence="7" id="KW-1185">Reference proteome</keyword>
<evidence type="ECO:0000313" key="7">
    <source>
        <dbReference type="Proteomes" id="UP001262410"/>
    </source>
</evidence>
<keyword evidence="3" id="KW-0804">Transcription</keyword>
<proteinExistence type="predicted"/>
<evidence type="ECO:0000256" key="1">
    <source>
        <dbReference type="ARBA" id="ARBA00023015"/>
    </source>
</evidence>
<dbReference type="PROSITE" id="PS50977">
    <property type="entry name" value="HTH_TETR_2"/>
    <property type="match status" value="1"/>
</dbReference>
<reference evidence="6 7" key="1">
    <citation type="submission" date="2023-07" db="EMBL/GenBank/DDBJ databases">
        <title>Sorghum-associated microbial communities from plants grown in Nebraska, USA.</title>
        <authorList>
            <person name="Schachtman D."/>
        </authorList>
    </citation>
    <scope>NUCLEOTIDE SEQUENCE [LARGE SCALE GENOMIC DNA]</scope>
    <source>
        <strain evidence="6 7">584</strain>
    </source>
</reference>
<dbReference type="SUPFAM" id="SSF48498">
    <property type="entry name" value="Tetracyclin repressor-like, C-terminal domain"/>
    <property type="match status" value="1"/>
</dbReference>
<dbReference type="Gene3D" id="1.10.357.10">
    <property type="entry name" value="Tetracycline Repressor, domain 2"/>
    <property type="match status" value="1"/>
</dbReference>
<evidence type="ECO:0000256" key="2">
    <source>
        <dbReference type="ARBA" id="ARBA00023125"/>
    </source>
</evidence>
<dbReference type="Proteomes" id="UP001262410">
    <property type="component" value="Unassembled WGS sequence"/>
</dbReference>
<dbReference type="Pfam" id="PF21993">
    <property type="entry name" value="TetR_C_13_2"/>
    <property type="match status" value="1"/>
</dbReference>
<protein>
    <submittedName>
        <fullName evidence="6">AcrR family transcriptional regulator</fullName>
    </submittedName>
</protein>
<evidence type="ECO:0000259" key="5">
    <source>
        <dbReference type="PROSITE" id="PS50977"/>
    </source>
</evidence>
<gene>
    <name evidence="6" type="ORF">E9232_001384</name>
</gene>
<accession>A0ABU1JJU1</accession>
<feature type="DNA-binding region" description="H-T-H motif" evidence="4">
    <location>
        <begin position="28"/>
        <end position="47"/>
    </location>
</feature>